<evidence type="ECO:0000313" key="9">
    <source>
        <dbReference type="EMBL" id="ERZ97701.1"/>
    </source>
</evidence>
<gene>
    <name evidence="9" type="ORF">GLOINDRAFT_11316</name>
</gene>
<dbReference type="InterPro" id="IPR012337">
    <property type="entry name" value="RNaseH-like_sf"/>
</dbReference>
<evidence type="ECO:0000256" key="1">
    <source>
        <dbReference type="ARBA" id="ARBA00000077"/>
    </source>
</evidence>
<dbReference type="InterPro" id="IPR002156">
    <property type="entry name" value="RNaseH_domain"/>
</dbReference>
<dbReference type="CDD" id="cd09276">
    <property type="entry name" value="Rnase_HI_RT_non_LTR"/>
    <property type="match status" value="1"/>
</dbReference>
<name>U9SRF9_RHIID</name>
<accession>U9SRF9</accession>
<sequence>MHRKDKEFIIRKAASMSIYGALQLVNQDASDTVTWQQICDINKRPARGRTPQWFNSLTDIIQKAPNLKNYYMTDKAPFDSENRLENDGMYLKNAQAFRMPKKLPSTDNRKKEFVHMQQDYTLTFGQINKKLQTGKHTIQHWTTADSEQRMDNEVPYKLIKRCGGCSLNDRRVNKENRGCFFNKDRTSLTCINRVSKYRTDPDTRIIKDIIETRGYPQLQQNVEHSPSYIQMVDYDTALIQNTLVNNEAMTQHIALLQQIRSTFNPSDMINIYTDGSLTNRFNNSSNTFTKYMGTGWVILNSKDEVILECSSSITDWPSSTRAELGAILSAILVLQTGQKANILTDSQAAIDSINYIRTNLTNGKNKTRIWCKCNNYSIVSCIINLIDSKRLEIKLVKVKGHSGVKGNEEADRVAKNDTNSLTCIKIKDSQQKDLIYDIYWDGIRVDRHIRKFIDNLCESTLDAAWSLNRTHRSVFSDTTDTIEEEVTWTLFKKNTGSNCTTSMINDRFIKHLKLLNYLLPTLEIMKERRYDLYGDVKCRFCLEENEDDDHMIYCKQLSDKWITIANNTVCKCNQTIKNFLLQEKNIQLSQEDIQQLLIWNRNFFAHTIDANLDLPIPHIHLMIRSFFPKEKYRELKIIVKTKRIALTIAALFLEVFVNEFYNIIWQPRCKVTAEWEHTKGIKKQDLRKKPLAHQRIVYKRILTLQTEDGIYDLEKRKILKHNEQWSIALEKARQYINQFIKEGNRRVVEAYTV</sequence>
<organism evidence="9">
    <name type="scientific">Rhizophagus irregularis (strain DAOM 181602 / DAOM 197198 / MUCL 43194)</name>
    <name type="common">Arbuscular mycorrhizal fungus</name>
    <name type="synonym">Glomus intraradices</name>
    <dbReference type="NCBI Taxonomy" id="747089"/>
    <lineage>
        <taxon>Eukaryota</taxon>
        <taxon>Fungi</taxon>
        <taxon>Fungi incertae sedis</taxon>
        <taxon>Mucoromycota</taxon>
        <taxon>Glomeromycotina</taxon>
        <taxon>Glomeromycetes</taxon>
        <taxon>Glomerales</taxon>
        <taxon>Glomeraceae</taxon>
        <taxon>Rhizophagus</taxon>
    </lineage>
</organism>
<dbReference type="Gene3D" id="3.30.420.10">
    <property type="entry name" value="Ribonuclease H-like superfamily/Ribonuclease H"/>
    <property type="match status" value="1"/>
</dbReference>
<dbReference type="InterPro" id="IPR050092">
    <property type="entry name" value="RNase_H"/>
</dbReference>
<dbReference type="AlphaFoldDB" id="U9SRF9"/>
<keyword evidence="7" id="KW-0378">Hydrolase</keyword>
<evidence type="ECO:0000256" key="4">
    <source>
        <dbReference type="ARBA" id="ARBA00022722"/>
    </source>
</evidence>
<dbReference type="GO" id="GO:0046872">
    <property type="term" value="F:metal ion binding"/>
    <property type="evidence" value="ECO:0007669"/>
    <property type="project" value="UniProtKB-KW"/>
</dbReference>
<dbReference type="VEuPathDB" id="FungiDB:RhiirFUN_018549"/>
<evidence type="ECO:0000256" key="2">
    <source>
        <dbReference type="ARBA" id="ARBA00005300"/>
    </source>
</evidence>
<evidence type="ECO:0000259" key="8">
    <source>
        <dbReference type="PROSITE" id="PS50879"/>
    </source>
</evidence>
<dbReference type="EMBL" id="KI299395">
    <property type="protein sequence ID" value="ERZ97701.1"/>
    <property type="molecule type" value="Genomic_DNA"/>
</dbReference>
<reference evidence="9" key="1">
    <citation type="submission" date="2013-07" db="EMBL/GenBank/DDBJ databases">
        <title>The genome of an arbuscular mycorrhizal fungus provides insights into the evolution of the oldest plant symbiosis.</title>
        <authorList>
            <consortium name="DOE Joint Genome Institute"/>
            <person name="Tisserant E."/>
            <person name="Malbreil M."/>
            <person name="Kuo A."/>
            <person name="Kohler A."/>
            <person name="Symeonidi A."/>
            <person name="Balestrini R."/>
            <person name="Charron P."/>
            <person name="Duensing N."/>
            <person name="Frei-dit-Frey N."/>
            <person name="Gianinazzi-Pearson V."/>
            <person name="Gilbert B."/>
            <person name="Handa Y."/>
            <person name="Hijri M."/>
            <person name="Kaul R."/>
            <person name="Kawaguchi M."/>
            <person name="Krajinski F."/>
            <person name="Lammers P."/>
            <person name="Lapierre D."/>
            <person name="Masclaux F.G."/>
            <person name="Murat C."/>
            <person name="Morin E."/>
            <person name="Ndikumana S."/>
            <person name="Pagni M."/>
            <person name="Petitpierre D."/>
            <person name="Requena N."/>
            <person name="Rosikiewicz P."/>
            <person name="Riley R."/>
            <person name="Saito K."/>
            <person name="San Clemente H."/>
            <person name="Shapiro H."/>
            <person name="van Tuinen D."/>
            <person name="Becard G."/>
            <person name="Bonfante P."/>
            <person name="Paszkowski U."/>
            <person name="Shachar-Hill Y."/>
            <person name="Young J.P."/>
            <person name="Sanders I.R."/>
            <person name="Henrissat B."/>
            <person name="Rensing S.A."/>
            <person name="Grigoriev I.V."/>
            <person name="Corradi N."/>
            <person name="Roux C."/>
            <person name="Martin F."/>
        </authorList>
    </citation>
    <scope>NUCLEOTIDE SEQUENCE</scope>
    <source>
        <strain evidence="9">DAOM 197198</strain>
    </source>
</reference>
<dbReference type="PROSITE" id="PS50879">
    <property type="entry name" value="RNASE_H_1"/>
    <property type="match status" value="1"/>
</dbReference>
<dbReference type="GO" id="GO:0004523">
    <property type="term" value="F:RNA-DNA hybrid ribonuclease activity"/>
    <property type="evidence" value="ECO:0007669"/>
    <property type="project" value="UniProtKB-EC"/>
</dbReference>
<keyword evidence="5" id="KW-0479">Metal-binding</keyword>
<dbReference type="HOGENOM" id="CLU_369896_0_0_1"/>
<evidence type="ECO:0000256" key="5">
    <source>
        <dbReference type="ARBA" id="ARBA00022723"/>
    </source>
</evidence>
<protein>
    <recommendedName>
        <fullName evidence="3">ribonuclease H</fullName>
        <ecNumber evidence="3">3.1.26.4</ecNumber>
    </recommendedName>
</protein>
<comment type="similarity">
    <text evidence="2">Belongs to the RNase H family.</text>
</comment>
<dbReference type="PANTHER" id="PTHR10642:SF26">
    <property type="entry name" value="RIBONUCLEASE H1"/>
    <property type="match status" value="1"/>
</dbReference>
<dbReference type="InterPro" id="IPR036397">
    <property type="entry name" value="RNaseH_sf"/>
</dbReference>
<evidence type="ECO:0000256" key="7">
    <source>
        <dbReference type="ARBA" id="ARBA00022801"/>
    </source>
</evidence>
<dbReference type="EC" id="3.1.26.4" evidence="3"/>
<comment type="catalytic activity">
    <reaction evidence="1">
        <text>Endonucleolytic cleavage to 5'-phosphomonoester.</text>
        <dbReference type="EC" id="3.1.26.4"/>
    </reaction>
</comment>
<feature type="non-terminal residue" evidence="9">
    <location>
        <position position="753"/>
    </location>
</feature>
<dbReference type="Pfam" id="PF00075">
    <property type="entry name" value="RNase_H"/>
    <property type="match status" value="1"/>
</dbReference>
<dbReference type="PANTHER" id="PTHR10642">
    <property type="entry name" value="RIBONUCLEASE H1"/>
    <property type="match status" value="1"/>
</dbReference>
<dbReference type="GO" id="GO:0003676">
    <property type="term" value="F:nucleic acid binding"/>
    <property type="evidence" value="ECO:0007669"/>
    <property type="project" value="InterPro"/>
</dbReference>
<dbReference type="GO" id="GO:0043137">
    <property type="term" value="P:DNA replication, removal of RNA primer"/>
    <property type="evidence" value="ECO:0007669"/>
    <property type="project" value="TreeGrafter"/>
</dbReference>
<feature type="domain" description="RNase H type-1" evidence="8">
    <location>
        <begin position="265"/>
        <end position="419"/>
    </location>
</feature>
<keyword evidence="6" id="KW-0255">Endonuclease</keyword>
<proteinExistence type="inferred from homology"/>
<evidence type="ECO:0000256" key="3">
    <source>
        <dbReference type="ARBA" id="ARBA00012180"/>
    </source>
</evidence>
<evidence type="ECO:0000256" key="6">
    <source>
        <dbReference type="ARBA" id="ARBA00022759"/>
    </source>
</evidence>
<dbReference type="SUPFAM" id="SSF53098">
    <property type="entry name" value="Ribonuclease H-like"/>
    <property type="match status" value="1"/>
</dbReference>
<keyword evidence="4" id="KW-0540">Nuclease</keyword>